<organism evidence="1">
    <name type="scientific">termite gut metagenome</name>
    <dbReference type="NCBI Taxonomy" id="433724"/>
    <lineage>
        <taxon>unclassified sequences</taxon>
        <taxon>metagenomes</taxon>
        <taxon>organismal metagenomes</taxon>
    </lineage>
</organism>
<accession>A0A5J4PKU4</accession>
<evidence type="ECO:0000313" key="1">
    <source>
        <dbReference type="EMBL" id="KAA6310186.1"/>
    </source>
</evidence>
<reference evidence="1" key="1">
    <citation type="submission" date="2019-03" db="EMBL/GenBank/DDBJ databases">
        <title>Single cell metagenomics reveals metabolic interactions within the superorganism composed of flagellate Streblomastix strix and complex community of Bacteroidetes bacteria on its surface.</title>
        <authorList>
            <person name="Treitli S.C."/>
            <person name="Kolisko M."/>
            <person name="Husnik F."/>
            <person name="Keeling P."/>
            <person name="Hampl V."/>
        </authorList>
    </citation>
    <scope>NUCLEOTIDE SEQUENCE</scope>
    <source>
        <strain evidence="1">STM</strain>
    </source>
</reference>
<name>A0A5J4PKU4_9ZZZZ</name>
<evidence type="ECO:0008006" key="2">
    <source>
        <dbReference type="Google" id="ProtNLM"/>
    </source>
</evidence>
<proteinExistence type="predicted"/>
<comment type="caution">
    <text evidence="1">The sequence shown here is derived from an EMBL/GenBank/DDBJ whole genome shotgun (WGS) entry which is preliminary data.</text>
</comment>
<protein>
    <recommendedName>
        <fullName evidence="2">RloB domain-containing protein</fullName>
    </recommendedName>
</protein>
<gene>
    <name evidence="1" type="ORF">EZS27_038466</name>
</gene>
<dbReference type="InterPro" id="IPR025591">
    <property type="entry name" value="RloB"/>
</dbReference>
<dbReference type="AlphaFoldDB" id="A0A5J4PKU4"/>
<dbReference type="EMBL" id="SNRY01007553">
    <property type="protein sequence ID" value="KAA6310186.1"/>
    <property type="molecule type" value="Genomic_DNA"/>
</dbReference>
<sequence length="250" mass="28957">MNQPWSLKTEDKRVADSKPTFIIFCEDTVSECWYFKFFETDKIKVNLIENQKSKMDNVINAIVHCKDNGLFMVDAGGNEILNSSDIHIWCVFDRDIGDASEVSKGDVSFDESIKTAKSKGFKVAWSNDAFELWVLLHIEKVDATDVNYKTREYYYERLTRIFSTVPNPNQDLEKALKHESFGYKKDLKKATNFRTIVRPYIIPHTYTAINRAKDLEKYHHAKLHDNEKVPCTLVYELVEELLATGGKIPE</sequence>
<dbReference type="Pfam" id="PF13707">
    <property type="entry name" value="RloB"/>
    <property type="match status" value="1"/>
</dbReference>